<proteinExistence type="predicted"/>
<comment type="caution">
    <text evidence="2">The sequence shown here is derived from an EMBL/GenBank/DDBJ whole genome shotgun (WGS) entry which is preliminary data.</text>
</comment>
<dbReference type="EMBL" id="BMIH01000001">
    <property type="protein sequence ID" value="GGB15243.1"/>
    <property type="molecule type" value="Genomic_DNA"/>
</dbReference>
<dbReference type="Proteomes" id="UP000623067">
    <property type="component" value="Unassembled WGS sequence"/>
</dbReference>
<organism evidence="2 3">
    <name type="scientific">Sphingomonas metalli</name>
    <dbReference type="NCBI Taxonomy" id="1779358"/>
    <lineage>
        <taxon>Bacteria</taxon>
        <taxon>Pseudomonadati</taxon>
        <taxon>Pseudomonadota</taxon>
        <taxon>Alphaproteobacteria</taxon>
        <taxon>Sphingomonadales</taxon>
        <taxon>Sphingomonadaceae</taxon>
        <taxon>Sphingomonas</taxon>
    </lineage>
</organism>
<sequence>MTYDPTAFCAEIFSGFEARAAAEAGGTSFPRNDQVAPTTISGSPRNTGFKNTGADSHAIYSTWPTSDYSTEISVGSNADGSYRWFVYISGNGTVQFFRKTPTSQDDAGANFNFNAIRAAGKELRIGYQKKTATTANILFYFDGNAAYTLPVDHIGGQYVAQRVDAAQGPASITYGSINPRLQVTELAFVASNDRRPRGRLAYATITTDPAAPTGWTCALKRRNGAIIKSAQPVIATLISPGLVSFEGTQSVPDSERGQDIVFEFTQTNLPDATSSGILTMPAETASFAVNPNPAVYYYFNTPTANKNSGSWRNAINGGSPDLSQQGKLDRVGSPTAEAYANGARPAMFIHPPRIPNQRMRLMVDNADLTGVQWAASNGALTNMSAIGSSGSTKWIDFNWPWDLEGWLAGTVPTGDPLMFIAPQFNGSTIPANVRLFEINGDGTRVSPGYWDVAHIAEHSRYSKFPLAIRAMDMQNMVSLSSFVFDRVTQQGDIGQPMLTSIPDILDFFDQTGNSGRLHIPLQATENWVRTEARRSAVWARTRVKPVMWTLSNEIWNPGQGAWQTIAATGGLSDQAIQSGLYADPGGSNHDHVMRYWSYRHKQVMVWVMEEFVAEGVASLLLCNIDLQNDNPGNNDPVTKAQAGIGPYIQSISSAPYIGGYKGLNLGPNDTAQLKSLILAMLPDAYTRREQHRQYAVANGWKFFEYEGCFEDVGNTPLWRNFINSQDGIDTLATMIEQHDIRTGGNMTLYTDFRQDTYAIASFIAQTGTAPASRPAPLLKLWHDKIAAA</sequence>
<feature type="compositionally biased region" description="Polar residues" evidence="1">
    <location>
        <begin position="29"/>
        <end position="48"/>
    </location>
</feature>
<dbReference type="AlphaFoldDB" id="A0A916WNG7"/>
<evidence type="ECO:0000256" key="1">
    <source>
        <dbReference type="SAM" id="MobiDB-lite"/>
    </source>
</evidence>
<gene>
    <name evidence="2" type="ORF">GCM10011380_00840</name>
</gene>
<feature type="region of interest" description="Disordered" evidence="1">
    <location>
        <begin position="25"/>
        <end position="48"/>
    </location>
</feature>
<keyword evidence="3" id="KW-1185">Reference proteome</keyword>
<protein>
    <submittedName>
        <fullName evidence="2">Uncharacterized protein</fullName>
    </submittedName>
</protein>
<dbReference type="RefSeq" id="WP_188656655.1">
    <property type="nucleotide sequence ID" value="NZ_BMIH01000001.1"/>
</dbReference>
<reference evidence="2" key="1">
    <citation type="journal article" date="2014" name="Int. J. Syst. Evol. Microbiol.">
        <title>Complete genome sequence of Corynebacterium casei LMG S-19264T (=DSM 44701T), isolated from a smear-ripened cheese.</title>
        <authorList>
            <consortium name="US DOE Joint Genome Institute (JGI-PGF)"/>
            <person name="Walter F."/>
            <person name="Albersmeier A."/>
            <person name="Kalinowski J."/>
            <person name="Ruckert C."/>
        </authorList>
    </citation>
    <scope>NUCLEOTIDE SEQUENCE</scope>
    <source>
        <strain evidence="2">CGMCC 1.15330</strain>
    </source>
</reference>
<evidence type="ECO:0000313" key="2">
    <source>
        <dbReference type="EMBL" id="GGB15243.1"/>
    </source>
</evidence>
<reference evidence="2" key="2">
    <citation type="submission" date="2020-09" db="EMBL/GenBank/DDBJ databases">
        <authorList>
            <person name="Sun Q."/>
            <person name="Zhou Y."/>
        </authorList>
    </citation>
    <scope>NUCLEOTIDE SEQUENCE</scope>
    <source>
        <strain evidence="2">CGMCC 1.15330</strain>
    </source>
</reference>
<evidence type="ECO:0000313" key="3">
    <source>
        <dbReference type="Proteomes" id="UP000623067"/>
    </source>
</evidence>
<accession>A0A916WNG7</accession>
<name>A0A916WNG7_9SPHN</name>